<protein>
    <submittedName>
        <fullName evidence="9">Family 39 glycosyl transferase</fullName>
    </submittedName>
</protein>
<feature type="transmembrane region" description="Helical" evidence="8">
    <location>
        <begin position="372"/>
        <end position="395"/>
    </location>
</feature>
<evidence type="ECO:0000256" key="4">
    <source>
        <dbReference type="ARBA" id="ARBA00022679"/>
    </source>
</evidence>
<feature type="transmembrane region" description="Helical" evidence="8">
    <location>
        <begin position="127"/>
        <end position="146"/>
    </location>
</feature>
<evidence type="ECO:0000256" key="7">
    <source>
        <dbReference type="ARBA" id="ARBA00023136"/>
    </source>
</evidence>
<reference evidence="9 10" key="1">
    <citation type="submission" date="2017-06" db="EMBL/GenBank/DDBJ databases">
        <title>Genome sequencing of cyanobaciteial culture collection at National Institute for Environmental Studies (NIES).</title>
        <authorList>
            <person name="Hirose Y."/>
            <person name="Shimura Y."/>
            <person name="Fujisawa T."/>
            <person name="Nakamura Y."/>
            <person name="Kawachi M."/>
        </authorList>
    </citation>
    <scope>NUCLEOTIDE SEQUENCE [LARGE SCALE GENOMIC DNA]</scope>
    <source>
        <strain evidence="9 10">NIES-2135</strain>
    </source>
</reference>
<dbReference type="AlphaFoldDB" id="A0A1Z4JCZ2"/>
<feature type="transmembrane region" description="Helical" evidence="8">
    <location>
        <begin position="427"/>
        <end position="446"/>
    </location>
</feature>
<feature type="transmembrane region" description="Helical" evidence="8">
    <location>
        <begin position="257"/>
        <end position="275"/>
    </location>
</feature>
<name>A0A1Z4JCZ2_LEPBY</name>
<keyword evidence="3" id="KW-0328">Glycosyltransferase</keyword>
<dbReference type="PANTHER" id="PTHR33908:SF11">
    <property type="entry name" value="MEMBRANE PROTEIN"/>
    <property type="match status" value="1"/>
</dbReference>
<dbReference type="SUPFAM" id="SSF48452">
    <property type="entry name" value="TPR-like"/>
    <property type="match status" value="1"/>
</dbReference>
<sequence>MFAKQQSSAWRNGIPIVVTVWAIGFVVDRVWFWVDRSVPAWDQAEYLTGAMNFWRAFQQPSWFSQEWWTSVWLLTSKIPPLVYLITTPFIQIFGTGETQSTLVNSLFSAILLSSVYGLSLRLFNLQVARWATALCLLLPGLSVIRLDYLIDFPLSAIVTLTFFLLTLWATDTVRPVADQQSQVVTQPSVVSVTQSIAIVQSFPLPQISALRSWLYAAGFGVSFGLSLLTKQPALFFLFTPIVWLSVVSLRKRAWRRFIQLAVGIAIAIAICLPWYRTNWLIILTAGKRATVDSAIAEGDPALTSIEAWIYYFKALPGLVSVPLFAAGIAGLLLYWKRSVIEQQWSQVEGRWLKTLDYRGMGRRGYRREIYQAWFQSVRWLLIFLIGAYLLCSLNVNKDDRYITPLLPVLAILLAQGLLLFPDRLKIFRWGAIALSSILMMFSLLPLELSPKFLQLPHARHAVLASDWHQADVVNAVIEADPALVTTIGVLPSLPEFNQHNLNYQGTLRNFQVYGRQVGTNVKQVEQDARSLNWYVTKDGASGAIRRPQAYAALNTAIAENPDFQLHRIWKLPDQTQLQLYRRAIAPIRVAPHPQPIQQVKLEQIRIPNQAAPGKPMPVTYRWSGSWKQLRSGLLLLTWNRVADDATTAANPPVTRWFHDHAIALGNLQPSSHPEQAAFQITERLAALPPPNAQGTYTLTAAYLNRETKATYAIDVPDIRLTIAPTATTEAPELDFVTQLRSLATTMPQGIKALDRIFEKVGQLNQYDPVQDYVTQARQILEYRFNQEPDNLEFAYGLALANVLKRRVQPAIETFERITQLDAKNPISYAYLAFVNLYDFRASAAQKALNSAIALNPALKELRSLNAVAGLMQGNLVQAWQEYQRSS</sequence>
<accession>A0A1Z4JCZ2</accession>
<dbReference type="InterPro" id="IPR050297">
    <property type="entry name" value="LipidA_mod_glycosyltrf_83"/>
</dbReference>
<dbReference type="InterPro" id="IPR011990">
    <property type="entry name" value="TPR-like_helical_dom_sf"/>
</dbReference>
<feature type="transmembrane region" description="Helical" evidence="8">
    <location>
        <begin position="152"/>
        <end position="170"/>
    </location>
</feature>
<gene>
    <name evidence="9" type="ORF">NIES2135_14230</name>
</gene>
<dbReference type="GO" id="GO:0009103">
    <property type="term" value="P:lipopolysaccharide biosynthetic process"/>
    <property type="evidence" value="ECO:0007669"/>
    <property type="project" value="UniProtKB-ARBA"/>
</dbReference>
<evidence type="ECO:0000256" key="5">
    <source>
        <dbReference type="ARBA" id="ARBA00022692"/>
    </source>
</evidence>
<evidence type="ECO:0000256" key="8">
    <source>
        <dbReference type="SAM" id="Phobius"/>
    </source>
</evidence>
<evidence type="ECO:0000256" key="1">
    <source>
        <dbReference type="ARBA" id="ARBA00004651"/>
    </source>
</evidence>
<comment type="subcellular location">
    <subcellularLocation>
        <location evidence="1">Cell membrane</location>
        <topology evidence="1">Multi-pass membrane protein</topology>
    </subcellularLocation>
</comment>
<dbReference type="PANTHER" id="PTHR33908">
    <property type="entry name" value="MANNOSYLTRANSFERASE YKCB-RELATED"/>
    <property type="match status" value="1"/>
</dbReference>
<feature type="transmembrane region" description="Helical" evidence="8">
    <location>
        <begin position="102"/>
        <end position="120"/>
    </location>
</feature>
<evidence type="ECO:0000256" key="3">
    <source>
        <dbReference type="ARBA" id="ARBA00022676"/>
    </source>
</evidence>
<feature type="transmembrane region" description="Helical" evidence="8">
    <location>
        <begin position="308"/>
        <end position="335"/>
    </location>
</feature>
<evidence type="ECO:0000313" key="10">
    <source>
        <dbReference type="Proteomes" id="UP000217895"/>
    </source>
</evidence>
<feature type="transmembrane region" description="Helical" evidence="8">
    <location>
        <begin position="401"/>
        <end position="420"/>
    </location>
</feature>
<keyword evidence="4 9" id="KW-0808">Transferase</keyword>
<dbReference type="Proteomes" id="UP000217895">
    <property type="component" value="Chromosome"/>
</dbReference>
<evidence type="ECO:0000256" key="2">
    <source>
        <dbReference type="ARBA" id="ARBA00022475"/>
    </source>
</evidence>
<feature type="transmembrane region" description="Helical" evidence="8">
    <location>
        <begin position="12"/>
        <end position="34"/>
    </location>
</feature>
<keyword evidence="10" id="KW-1185">Reference proteome</keyword>
<keyword evidence="7 8" id="KW-0472">Membrane</keyword>
<proteinExistence type="predicted"/>
<feature type="transmembrane region" description="Helical" evidence="8">
    <location>
        <begin position="233"/>
        <end position="250"/>
    </location>
</feature>
<evidence type="ECO:0000256" key="6">
    <source>
        <dbReference type="ARBA" id="ARBA00022989"/>
    </source>
</evidence>
<dbReference type="GO" id="GO:0005886">
    <property type="term" value="C:plasma membrane"/>
    <property type="evidence" value="ECO:0007669"/>
    <property type="project" value="UniProtKB-SubCell"/>
</dbReference>
<dbReference type="EMBL" id="AP018203">
    <property type="protein sequence ID" value="BAY54606.1"/>
    <property type="molecule type" value="Genomic_DNA"/>
</dbReference>
<evidence type="ECO:0000313" key="9">
    <source>
        <dbReference type="EMBL" id="BAY54606.1"/>
    </source>
</evidence>
<keyword evidence="6 8" id="KW-1133">Transmembrane helix</keyword>
<keyword evidence="5 8" id="KW-0812">Transmembrane</keyword>
<keyword evidence="2" id="KW-1003">Cell membrane</keyword>
<organism evidence="9 10">
    <name type="scientific">Leptolyngbya boryana NIES-2135</name>
    <dbReference type="NCBI Taxonomy" id="1973484"/>
    <lineage>
        <taxon>Bacteria</taxon>
        <taxon>Bacillati</taxon>
        <taxon>Cyanobacteriota</taxon>
        <taxon>Cyanophyceae</taxon>
        <taxon>Leptolyngbyales</taxon>
        <taxon>Leptolyngbyaceae</taxon>
        <taxon>Leptolyngbya group</taxon>
        <taxon>Leptolyngbya</taxon>
    </lineage>
</organism>
<dbReference type="GO" id="GO:0016763">
    <property type="term" value="F:pentosyltransferase activity"/>
    <property type="evidence" value="ECO:0007669"/>
    <property type="project" value="TreeGrafter"/>
</dbReference>
<dbReference type="Gene3D" id="1.25.40.10">
    <property type="entry name" value="Tetratricopeptide repeat domain"/>
    <property type="match status" value="1"/>
</dbReference>